<dbReference type="SMART" id="SM00823">
    <property type="entry name" value="PKS_PP"/>
    <property type="match status" value="1"/>
</dbReference>
<dbReference type="GO" id="GO:0006633">
    <property type="term" value="P:fatty acid biosynthetic process"/>
    <property type="evidence" value="ECO:0007669"/>
    <property type="project" value="TreeGrafter"/>
</dbReference>
<dbReference type="Proteomes" id="UP000674234">
    <property type="component" value="Unassembled WGS sequence"/>
</dbReference>
<reference evidence="5" key="1">
    <citation type="submission" date="2021-02" db="EMBL/GenBank/DDBJ databases">
        <title>Draft genome sequence of Microbispora sp. RL4-1S isolated from rice leaves in Thailand.</title>
        <authorList>
            <person name="Muangham S."/>
            <person name="Duangmal K."/>
        </authorList>
    </citation>
    <scope>NUCLEOTIDE SEQUENCE</scope>
    <source>
        <strain evidence="5">RL4-1S</strain>
    </source>
</reference>
<organism evidence="5 6">
    <name type="scientific">Microbispora oryzae</name>
    <dbReference type="NCBI Taxonomy" id="2806554"/>
    <lineage>
        <taxon>Bacteria</taxon>
        <taxon>Bacillati</taxon>
        <taxon>Actinomycetota</taxon>
        <taxon>Actinomycetes</taxon>
        <taxon>Streptosporangiales</taxon>
        <taxon>Streptosporangiaceae</taxon>
        <taxon>Microbispora</taxon>
    </lineage>
</organism>
<evidence type="ECO:0000313" key="6">
    <source>
        <dbReference type="Proteomes" id="UP000674234"/>
    </source>
</evidence>
<dbReference type="PROSITE" id="PS00012">
    <property type="entry name" value="PHOSPHOPANTETHEINE"/>
    <property type="match status" value="1"/>
</dbReference>
<keyword evidence="6" id="KW-1185">Reference proteome</keyword>
<dbReference type="InterPro" id="IPR009081">
    <property type="entry name" value="PP-bd_ACP"/>
</dbReference>
<evidence type="ECO:0000313" key="5">
    <source>
        <dbReference type="EMBL" id="MBP2706928.1"/>
    </source>
</evidence>
<dbReference type="FunFam" id="1.10.1200.10:FF:000007">
    <property type="entry name" value="Probable polyketide synthase pks17"/>
    <property type="match status" value="1"/>
</dbReference>
<keyword evidence="2" id="KW-0597">Phosphoprotein</keyword>
<gene>
    <name evidence="5" type="ORF">JOL79_24270</name>
</gene>
<evidence type="ECO:0000256" key="2">
    <source>
        <dbReference type="ARBA" id="ARBA00022553"/>
    </source>
</evidence>
<dbReference type="InterPro" id="IPR036736">
    <property type="entry name" value="ACP-like_sf"/>
</dbReference>
<dbReference type="EMBL" id="JAFCNB010000015">
    <property type="protein sequence ID" value="MBP2706928.1"/>
    <property type="molecule type" value="Genomic_DNA"/>
</dbReference>
<protein>
    <recommendedName>
        <fullName evidence="4">Carrier domain-containing protein</fullName>
    </recommendedName>
</protein>
<evidence type="ECO:0000256" key="3">
    <source>
        <dbReference type="ARBA" id="ARBA00022679"/>
    </source>
</evidence>
<keyword evidence="1" id="KW-0596">Phosphopantetheine</keyword>
<proteinExistence type="predicted"/>
<dbReference type="AlphaFoldDB" id="A0A940WL23"/>
<dbReference type="Gene3D" id="3.40.50.720">
    <property type="entry name" value="NAD(P)-binding Rossmann-like Domain"/>
    <property type="match status" value="1"/>
</dbReference>
<dbReference type="Pfam" id="PF00550">
    <property type="entry name" value="PP-binding"/>
    <property type="match status" value="1"/>
</dbReference>
<evidence type="ECO:0000256" key="1">
    <source>
        <dbReference type="ARBA" id="ARBA00022450"/>
    </source>
</evidence>
<accession>A0A940WL23</accession>
<comment type="caution">
    <text evidence="5">The sequence shown here is derived from an EMBL/GenBank/DDBJ whole genome shotgun (WGS) entry which is preliminary data.</text>
</comment>
<dbReference type="PANTHER" id="PTHR43775">
    <property type="entry name" value="FATTY ACID SYNTHASE"/>
    <property type="match status" value="1"/>
</dbReference>
<sequence>MAGGLDETDRQRMARAGVLPFDVEPGLAAFDAAVAAPATPIVPIRLDLAAVRETGDVPPLLRGLVRRPTVRAAAPAAVPVVQRLTGLSADDQRGLLLDLVLGHVATVLGYSGGQAIEPTRGFLDLGFDSLTAVELRNGLTAATGLRLPATVIFDYPTPGDLAGHLHDQLAPAVAPPSALPVLPALAELDRFEATLAGDGLDPAVRDEIAGRLRKLLAAWQPAEDDEVADRLGEASDEEMFAFIDNELGL</sequence>
<dbReference type="InterPro" id="IPR006162">
    <property type="entry name" value="Ppantetheine_attach_site"/>
</dbReference>
<dbReference type="GO" id="GO:0004312">
    <property type="term" value="F:fatty acid synthase activity"/>
    <property type="evidence" value="ECO:0007669"/>
    <property type="project" value="TreeGrafter"/>
</dbReference>
<dbReference type="InterPro" id="IPR050091">
    <property type="entry name" value="PKS_NRPS_Biosynth_Enz"/>
</dbReference>
<feature type="domain" description="Carrier" evidence="4">
    <location>
        <begin position="94"/>
        <end position="169"/>
    </location>
</feature>
<dbReference type="Gene3D" id="1.10.1200.10">
    <property type="entry name" value="ACP-like"/>
    <property type="match status" value="1"/>
</dbReference>
<dbReference type="SMART" id="SM01294">
    <property type="entry name" value="PKS_PP_betabranch"/>
    <property type="match status" value="1"/>
</dbReference>
<dbReference type="SUPFAM" id="SSF47336">
    <property type="entry name" value="ACP-like"/>
    <property type="match status" value="1"/>
</dbReference>
<dbReference type="PANTHER" id="PTHR43775:SF51">
    <property type="entry name" value="INACTIVE PHENOLPHTHIOCEROL SYNTHESIS POLYKETIDE SYNTHASE TYPE I PKS1-RELATED"/>
    <property type="match status" value="1"/>
</dbReference>
<keyword evidence="3" id="KW-0808">Transferase</keyword>
<dbReference type="PROSITE" id="PS50075">
    <property type="entry name" value="CARRIER"/>
    <property type="match status" value="1"/>
</dbReference>
<evidence type="ECO:0000259" key="4">
    <source>
        <dbReference type="PROSITE" id="PS50075"/>
    </source>
</evidence>
<dbReference type="InterPro" id="IPR020806">
    <property type="entry name" value="PKS_PP-bd"/>
</dbReference>
<name>A0A940WL23_9ACTN</name>
<dbReference type="GO" id="GO:0031177">
    <property type="term" value="F:phosphopantetheine binding"/>
    <property type="evidence" value="ECO:0007669"/>
    <property type="project" value="InterPro"/>
</dbReference>